<dbReference type="EMBL" id="LNTY01000018">
    <property type="protein sequence ID" value="KXF82612.1"/>
    <property type="molecule type" value="Genomic_DNA"/>
</dbReference>
<sequence>MKLYITGIVALTLIGCGGGGDGDGGIVIPRGDGTTSTACFNRALYEVGTDVVEMISTSVNGVPRLNATERTVVEGIVTFEGQSDVRQMRLYDDTDENLNYVVLDESNLTLTTLGQFFDGNNLVYKPSGIEISYGLESGESITQPTISVFTDGVQTSTLDLKQTYVKRETVTVAAGTFETCLVTLEFTLVENGEETKTTFTQNIAVGNGLTVREAYTGISENGTTLNLVDELTSATINGVPVQ</sequence>
<organism evidence="1 2">
    <name type="scientific">Enterovibrio coralii</name>
    <dbReference type="NCBI Taxonomy" id="294935"/>
    <lineage>
        <taxon>Bacteria</taxon>
        <taxon>Pseudomonadati</taxon>
        <taxon>Pseudomonadota</taxon>
        <taxon>Gammaproteobacteria</taxon>
        <taxon>Vibrionales</taxon>
        <taxon>Vibrionaceae</taxon>
        <taxon>Enterovibrio</taxon>
    </lineage>
</organism>
<proteinExistence type="predicted"/>
<evidence type="ECO:0000313" key="1">
    <source>
        <dbReference type="EMBL" id="KXF82612.1"/>
    </source>
</evidence>
<evidence type="ECO:0000313" key="2">
    <source>
        <dbReference type="Proteomes" id="UP000070529"/>
    </source>
</evidence>
<protein>
    <recommendedName>
        <fullName evidence="3">Lipoprotein</fullName>
    </recommendedName>
</protein>
<dbReference type="PROSITE" id="PS51257">
    <property type="entry name" value="PROKAR_LIPOPROTEIN"/>
    <property type="match status" value="1"/>
</dbReference>
<evidence type="ECO:0008006" key="3">
    <source>
        <dbReference type="Google" id="ProtNLM"/>
    </source>
</evidence>
<gene>
    <name evidence="1" type="ORF">ATN88_21350</name>
</gene>
<comment type="caution">
    <text evidence="1">The sequence shown here is derived from an EMBL/GenBank/DDBJ whole genome shotgun (WGS) entry which is preliminary data.</text>
</comment>
<keyword evidence="2" id="KW-1185">Reference proteome</keyword>
<dbReference type="RefSeq" id="WP_067412942.1">
    <property type="nucleotide sequence ID" value="NZ_LNTY01000018.1"/>
</dbReference>
<name>A0A135IAZ2_9GAMM</name>
<dbReference type="OrthoDB" id="6401137at2"/>
<dbReference type="AlphaFoldDB" id="A0A135IAZ2"/>
<dbReference type="Gene3D" id="2.40.360.20">
    <property type="match status" value="1"/>
</dbReference>
<reference evidence="1 2" key="1">
    <citation type="submission" date="2015-11" db="EMBL/GenBank/DDBJ databases">
        <title>Genomic Taxonomy of the Vibrionaceae.</title>
        <authorList>
            <person name="Gomez-Gil B."/>
            <person name="Enciso-Ibarra J."/>
        </authorList>
    </citation>
    <scope>NUCLEOTIDE SEQUENCE [LARGE SCALE GENOMIC DNA]</scope>
    <source>
        <strain evidence="1 2">CAIM 912</strain>
    </source>
</reference>
<dbReference type="Proteomes" id="UP000070529">
    <property type="component" value="Unassembled WGS sequence"/>
</dbReference>
<accession>A0A135IAZ2</accession>